<evidence type="ECO:0000313" key="2">
    <source>
        <dbReference type="EMBL" id="MEX6688818.1"/>
    </source>
</evidence>
<dbReference type="EMBL" id="JAULBC010000005">
    <property type="protein sequence ID" value="MEX6688818.1"/>
    <property type="molecule type" value="Genomic_DNA"/>
</dbReference>
<reference evidence="2 3" key="1">
    <citation type="submission" date="2023-07" db="EMBL/GenBank/DDBJ databases">
        <authorList>
            <person name="Lian W.-H."/>
        </authorList>
    </citation>
    <scope>NUCLEOTIDE SEQUENCE [LARGE SCALE GENOMIC DNA]</scope>
    <source>
        <strain evidence="2 3">SYSU DXS3180</strain>
    </source>
</reference>
<keyword evidence="1" id="KW-0732">Signal</keyword>
<proteinExistence type="predicted"/>
<keyword evidence="3" id="KW-1185">Reference proteome</keyword>
<sequence>MKNTLLRLLLFLTACMSFSACKKSMDDCGCTPVASNCRIETYKFIIFDIPLTANFSYNVNNDPLSIVVENGDKFAISNMFFKYDSQNRLLGYHKTFDTTYTGDIDTMYRYVNDSLIVTTNNIDTFNLDNKGRVIRHSYIEYEYHYVKTFFYNADGNLRRSDRETYDLTTKNIRATNKVWQFLDLDYSVNMSQHEGYDYIPSGYPGTVEYNISPFLGWDLEDSATVTYSCK</sequence>
<comment type="caution">
    <text evidence="2">The sequence shown here is derived from an EMBL/GenBank/DDBJ whole genome shotgun (WGS) entry which is preliminary data.</text>
</comment>
<organism evidence="2 3">
    <name type="scientific">Danxiaibacter flavus</name>
    <dbReference type="NCBI Taxonomy" id="3049108"/>
    <lineage>
        <taxon>Bacteria</taxon>
        <taxon>Pseudomonadati</taxon>
        <taxon>Bacteroidota</taxon>
        <taxon>Chitinophagia</taxon>
        <taxon>Chitinophagales</taxon>
        <taxon>Chitinophagaceae</taxon>
        <taxon>Danxiaibacter</taxon>
    </lineage>
</organism>
<feature type="chain" id="PRO_5046632908" description="DUF4595 domain-containing protein" evidence="1">
    <location>
        <begin position="20"/>
        <end position="230"/>
    </location>
</feature>
<dbReference type="PROSITE" id="PS51257">
    <property type="entry name" value="PROKAR_LIPOPROTEIN"/>
    <property type="match status" value="1"/>
</dbReference>
<protein>
    <recommendedName>
        <fullName evidence="4">DUF4595 domain-containing protein</fullName>
    </recommendedName>
</protein>
<dbReference type="RefSeq" id="WP_369330228.1">
    <property type="nucleotide sequence ID" value="NZ_JAULBC010000005.1"/>
</dbReference>
<name>A0ABV3ZJX8_9BACT</name>
<gene>
    <name evidence="2" type="ORF">QTN47_15025</name>
</gene>
<feature type="signal peptide" evidence="1">
    <location>
        <begin position="1"/>
        <end position="19"/>
    </location>
</feature>
<evidence type="ECO:0008006" key="4">
    <source>
        <dbReference type="Google" id="ProtNLM"/>
    </source>
</evidence>
<evidence type="ECO:0000313" key="3">
    <source>
        <dbReference type="Proteomes" id="UP001560573"/>
    </source>
</evidence>
<dbReference type="Proteomes" id="UP001560573">
    <property type="component" value="Unassembled WGS sequence"/>
</dbReference>
<accession>A0ABV3ZJX8</accession>
<evidence type="ECO:0000256" key="1">
    <source>
        <dbReference type="SAM" id="SignalP"/>
    </source>
</evidence>